<sequence>SKSLPDTPTGVHAAELPDGGVKNSTKRSPAMPRRSPPPPTFKEPAGTVSWPSVTAKADGGGSSMGAFLDYQACLVAKA</sequence>
<proteinExistence type="predicted"/>
<feature type="region of interest" description="Disordered" evidence="1">
    <location>
        <begin position="1"/>
        <end position="61"/>
    </location>
</feature>
<evidence type="ECO:0000256" key="1">
    <source>
        <dbReference type="SAM" id="MobiDB-lite"/>
    </source>
</evidence>
<accession>A0A7J6V3R3</accession>
<gene>
    <name evidence="2" type="ORF">FRX31_031515</name>
</gene>
<keyword evidence="3" id="KW-1185">Reference proteome</keyword>
<name>A0A7J6V3R3_THATH</name>
<protein>
    <submittedName>
        <fullName evidence="2">Uncharacterized protein</fullName>
    </submittedName>
</protein>
<comment type="caution">
    <text evidence="2">The sequence shown here is derived from an EMBL/GenBank/DDBJ whole genome shotgun (WGS) entry which is preliminary data.</text>
</comment>
<reference evidence="2 3" key="1">
    <citation type="submission" date="2020-06" db="EMBL/GenBank/DDBJ databases">
        <title>Transcriptomic and genomic resources for Thalictrum thalictroides and T. hernandezii: Facilitating candidate gene discovery in an emerging model plant lineage.</title>
        <authorList>
            <person name="Arias T."/>
            <person name="Riano-Pachon D.M."/>
            <person name="Di Stilio V.S."/>
        </authorList>
    </citation>
    <scope>NUCLEOTIDE SEQUENCE [LARGE SCALE GENOMIC DNA]</scope>
    <source>
        <strain evidence="3">cv. WT478/WT964</strain>
        <tissue evidence="2">Leaves</tissue>
    </source>
</reference>
<dbReference type="Proteomes" id="UP000554482">
    <property type="component" value="Unassembled WGS sequence"/>
</dbReference>
<evidence type="ECO:0000313" key="3">
    <source>
        <dbReference type="Proteomes" id="UP000554482"/>
    </source>
</evidence>
<dbReference type="AlphaFoldDB" id="A0A7J6V3R3"/>
<feature type="non-terminal residue" evidence="2">
    <location>
        <position position="1"/>
    </location>
</feature>
<organism evidence="2 3">
    <name type="scientific">Thalictrum thalictroides</name>
    <name type="common">Rue-anemone</name>
    <name type="synonym">Anemone thalictroides</name>
    <dbReference type="NCBI Taxonomy" id="46969"/>
    <lineage>
        <taxon>Eukaryota</taxon>
        <taxon>Viridiplantae</taxon>
        <taxon>Streptophyta</taxon>
        <taxon>Embryophyta</taxon>
        <taxon>Tracheophyta</taxon>
        <taxon>Spermatophyta</taxon>
        <taxon>Magnoliopsida</taxon>
        <taxon>Ranunculales</taxon>
        <taxon>Ranunculaceae</taxon>
        <taxon>Thalictroideae</taxon>
        <taxon>Thalictrum</taxon>
    </lineage>
</organism>
<dbReference type="EMBL" id="JABWDY010039440">
    <property type="protein sequence ID" value="KAF5178900.1"/>
    <property type="molecule type" value="Genomic_DNA"/>
</dbReference>
<evidence type="ECO:0000313" key="2">
    <source>
        <dbReference type="EMBL" id="KAF5178900.1"/>
    </source>
</evidence>